<dbReference type="SUPFAM" id="SSF53474">
    <property type="entry name" value="alpha/beta-Hydrolases"/>
    <property type="match status" value="1"/>
</dbReference>
<evidence type="ECO:0000256" key="7">
    <source>
        <dbReference type="SAM" id="Phobius"/>
    </source>
</evidence>
<keyword evidence="10" id="KW-1185">Reference proteome</keyword>
<reference evidence="9" key="3">
    <citation type="submission" date="2015-06" db="UniProtKB">
        <authorList>
            <consortium name="EnsemblMetazoa"/>
        </authorList>
    </citation>
    <scope>IDENTIFICATION</scope>
</reference>
<dbReference type="EnsemblMetazoa" id="CapteT89782">
    <property type="protein sequence ID" value="CapteP89782"/>
    <property type="gene ID" value="CapteG89782"/>
</dbReference>
<evidence type="ECO:0000256" key="2">
    <source>
        <dbReference type="ARBA" id="ARBA00022692"/>
    </source>
</evidence>
<comment type="similarity">
    <text evidence="1">Belongs to the TMEM53 family.</text>
</comment>
<dbReference type="PANTHER" id="PTHR12265">
    <property type="entry name" value="TRANSMEMBRANE PROTEIN 53"/>
    <property type="match status" value="1"/>
</dbReference>
<dbReference type="Pfam" id="PF05705">
    <property type="entry name" value="DUF829"/>
    <property type="match status" value="1"/>
</dbReference>
<organism evidence="8">
    <name type="scientific">Capitella teleta</name>
    <name type="common">Polychaete worm</name>
    <dbReference type="NCBI Taxonomy" id="283909"/>
    <lineage>
        <taxon>Eukaryota</taxon>
        <taxon>Metazoa</taxon>
        <taxon>Spiralia</taxon>
        <taxon>Lophotrochozoa</taxon>
        <taxon>Annelida</taxon>
        <taxon>Polychaeta</taxon>
        <taxon>Sedentaria</taxon>
        <taxon>Scolecida</taxon>
        <taxon>Capitellidae</taxon>
        <taxon>Capitella</taxon>
    </lineage>
</organism>
<dbReference type="InterPro" id="IPR008547">
    <property type="entry name" value="DUF829_TMEM53"/>
</dbReference>
<keyword evidence="2 7" id="KW-0812">Transmembrane</keyword>
<dbReference type="AlphaFoldDB" id="R7TA92"/>
<evidence type="ECO:0008006" key="11">
    <source>
        <dbReference type="Google" id="ProtNLM"/>
    </source>
</evidence>
<feature type="transmembrane region" description="Helical" evidence="7">
    <location>
        <begin position="156"/>
        <end position="181"/>
    </location>
</feature>
<protein>
    <recommendedName>
        <fullName evidence="11">Transmembrane protein 53</fullName>
    </recommendedName>
</protein>
<dbReference type="OMA" id="VECLFWR"/>
<evidence type="ECO:0000256" key="3">
    <source>
        <dbReference type="ARBA" id="ARBA00022989"/>
    </source>
</evidence>
<keyword evidence="5" id="KW-0539">Nucleus</keyword>
<evidence type="ECO:0000313" key="10">
    <source>
        <dbReference type="Proteomes" id="UP000014760"/>
    </source>
</evidence>
<gene>
    <name evidence="8" type="ORF">CAPTEDRAFT_89782</name>
</gene>
<reference evidence="10" key="1">
    <citation type="submission" date="2012-12" db="EMBL/GenBank/DDBJ databases">
        <authorList>
            <person name="Hellsten U."/>
            <person name="Grimwood J."/>
            <person name="Chapman J.A."/>
            <person name="Shapiro H."/>
            <person name="Aerts A."/>
            <person name="Otillar R.P."/>
            <person name="Terry A.Y."/>
            <person name="Boore J.L."/>
            <person name="Simakov O."/>
            <person name="Marletaz F."/>
            <person name="Cho S.-J."/>
            <person name="Edsinger-Gonzales E."/>
            <person name="Havlak P."/>
            <person name="Kuo D.-H."/>
            <person name="Larsson T."/>
            <person name="Lv J."/>
            <person name="Arendt D."/>
            <person name="Savage R."/>
            <person name="Osoegawa K."/>
            <person name="de Jong P."/>
            <person name="Lindberg D.R."/>
            <person name="Seaver E.C."/>
            <person name="Weisblat D.A."/>
            <person name="Putnam N.H."/>
            <person name="Grigoriev I.V."/>
            <person name="Rokhsar D.S."/>
        </authorList>
    </citation>
    <scope>NUCLEOTIDE SEQUENCE</scope>
    <source>
        <strain evidence="10">I ESC-2004</strain>
    </source>
</reference>
<dbReference type="FunCoup" id="R7TA92">
    <property type="interactions" value="70"/>
</dbReference>
<evidence type="ECO:0000256" key="4">
    <source>
        <dbReference type="ARBA" id="ARBA00023136"/>
    </source>
</evidence>
<dbReference type="EMBL" id="KB311873">
    <property type="protein sequence ID" value="ELT88305.1"/>
    <property type="molecule type" value="Genomic_DNA"/>
</dbReference>
<evidence type="ECO:0000313" key="9">
    <source>
        <dbReference type="EnsemblMetazoa" id="CapteP89782"/>
    </source>
</evidence>
<evidence type="ECO:0000313" key="8">
    <source>
        <dbReference type="EMBL" id="ELT88305.1"/>
    </source>
</evidence>
<keyword evidence="3 7" id="KW-1133">Transmembrane helix</keyword>
<comment type="subcellular location">
    <subcellularLocation>
        <location evidence="6">Nucleus outer membrane</location>
        <topology evidence="6">Single-pass membrane protein</topology>
    </subcellularLocation>
</comment>
<dbReference type="InterPro" id="IPR029058">
    <property type="entry name" value="AB_hydrolase_fold"/>
</dbReference>
<dbReference type="PANTHER" id="PTHR12265:SF30">
    <property type="entry name" value="TRANSMEMBRANE PROTEIN 53"/>
    <property type="match status" value="1"/>
</dbReference>
<evidence type="ECO:0000256" key="1">
    <source>
        <dbReference type="ARBA" id="ARBA00007387"/>
    </source>
</evidence>
<dbReference type="OrthoDB" id="77878at2759"/>
<keyword evidence="4 7" id="KW-0472">Membrane</keyword>
<accession>R7TA92</accession>
<evidence type="ECO:0000256" key="5">
    <source>
        <dbReference type="ARBA" id="ARBA00023242"/>
    </source>
</evidence>
<dbReference type="Proteomes" id="UP000014760">
    <property type="component" value="Unassembled WGS sequence"/>
</dbReference>
<evidence type="ECO:0000256" key="6">
    <source>
        <dbReference type="ARBA" id="ARBA00034303"/>
    </source>
</evidence>
<dbReference type="EMBL" id="AMQN01003456">
    <property type="status" value="NOT_ANNOTATED_CDS"/>
    <property type="molecule type" value="Genomic_DNA"/>
</dbReference>
<dbReference type="GO" id="GO:0005640">
    <property type="term" value="C:nuclear outer membrane"/>
    <property type="evidence" value="ECO:0007669"/>
    <property type="project" value="UniProtKB-SubCell"/>
</dbReference>
<dbReference type="HOGENOM" id="CLU_036503_1_0_1"/>
<sequence>MSDKSIYRIVYPQNKLEAAVREDTTVPVVLMLGWSGCSDKSLKKYSDIYQEKCIVIRSFAPVGAIFFKRGELSSLAANLLSAIIDLQLTSHPLFVHFFSNGGGGVYSRILNHLKTSAYFDITISGTIIDSAPAEHSISVAMKALRASLKLNSILKYFIMALFLMVVCIQTVMGFVMCLAGLKSSESLQETLVRDNTSCPQLFLYSKCDEICSYLTVENVMQARIKSGVDVRSLCWLDSPHVAHLKVHREAYITQCLQFIDHCLDSRL</sequence>
<proteinExistence type="inferred from homology"/>
<name>R7TA92_CAPTE</name>
<reference evidence="8 10" key="2">
    <citation type="journal article" date="2013" name="Nature">
        <title>Insights into bilaterian evolution from three spiralian genomes.</title>
        <authorList>
            <person name="Simakov O."/>
            <person name="Marletaz F."/>
            <person name="Cho S.J."/>
            <person name="Edsinger-Gonzales E."/>
            <person name="Havlak P."/>
            <person name="Hellsten U."/>
            <person name="Kuo D.H."/>
            <person name="Larsson T."/>
            <person name="Lv J."/>
            <person name="Arendt D."/>
            <person name="Savage R."/>
            <person name="Osoegawa K."/>
            <person name="de Jong P."/>
            <person name="Grimwood J."/>
            <person name="Chapman J.A."/>
            <person name="Shapiro H."/>
            <person name="Aerts A."/>
            <person name="Otillar R.P."/>
            <person name="Terry A.Y."/>
            <person name="Boore J.L."/>
            <person name="Grigoriev I.V."/>
            <person name="Lindberg D.R."/>
            <person name="Seaver E.C."/>
            <person name="Weisblat D.A."/>
            <person name="Putnam N.H."/>
            <person name="Rokhsar D.S."/>
        </authorList>
    </citation>
    <scope>NUCLEOTIDE SEQUENCE</scope>
    <source>
        <strain evidence="8 10">I ESC-2004</strain>
    </source>
</reference>